<reference evidence="5 6" key="1">
    <citation type="submission" date="2020-12" db="EMBL/GenBank/DDBJ databases">
        <title>De novo assembly of Tibetan sheep genome.</title>
        <authorList>
            <person name="Li X."/>
        </authorList>
    </citation>
    <scope>NUCLEOTIDE SEQUENCE [LARGE SCALE GENOMIC DNA]</scope>
    <source>
        <tissue evidence="5">Heart</tissue>
    </source>
</reference>
<comment type="similarity">
    <text evidence="1">Belongs to the TAFA family.</text>
</comment>
<protein>
    <recommendedName>
        <fullName evidence="7">Protein FAM19A5</fullName>
    </recommendedName>
</protein>
<evidence type="ECO:0000256" key="1">
    <source>
        <dbReference type="ARBA" id="ARBA00006101"/>
    </source>
</evidence>
<keyword evidence="2 4" id="KW-0732">Signal</keyword>
<evidence type="ECO:0000256" key="4">
    <source>
        <dbReference type="SAM" id="SignalP"/>
    </source>
</evidence>
<accession>A0A836ALK9</accession>
<evidence type="ECO:0000256" key="2">
    <source>
        <dbReference type="ARBA" id="ARBA00022729"/>
    </source>
</evidence>
<name>A0A836ALK9_SHEEP</name>
<feature type="signal peptide" evidence="4">
    <location>
        <begin position="1"/>
        <end position="25"/>
    </location>
</feature>
<dbReference type="PANTHER" id="PTHR31878:SF0">
    <property type="entry name" value="CHEMOKINE-LIKE PROTEIN TAFA-5"/>
    <property type="match status" value="1"/>
</dbReference>
<sequence length="376" mass="41256">MQLLKALWALAGAALCCFLVLLIHAQFLKEDPEGRGDRSPTMGMLLQAQAARRGPGQLAAGTCEIVTLDRDSSQPRRTIARQTARCACRKGQIAGTTRARPACVDEQLFFDFECFSGKGRNGKPSKTSPASSQPPGPPRPVELTRKANPHRGNVSRDTLEEEERDRKVESMDHFWSQHGDKNQAELERGRPLTLLPAGSMQTSLSIDLSVLSAEIDAFVLGDQSTGERTIDSGRIRRSGTRTRGRGLWSRDRTSSKHGERLFLSRKRRVPSWVVGPKSPGPLSPVFGTLVLHPDTDAARVQSLHLLAAQARASSQASEPQHPLRLMKMRMLARAEVSVPGRTDKLTFLLGSEMGKRQFSTLSKMNVPTETASGYSV</sequence>
<organism evidence="5 6">
    <name type="scientific">Ovis aries</name>
    <name type="common">Sheep</name>
    <dbReference type="NCBI Taxonomy" id="9940"/>
    <lineage>
        <taxon>Eukaryota</taxon>
        <taxon>Metazoa</taxon>
        <taxon>Chordata</taxon>
        <taxon>Craniata</taxon>
        <taxon>Vertebrata</taxon>
        <taxon>Euteleostomi</taxon>
        <taxon>Mammalia</taxon>
        <taxon>Eutheria</taxon>
        <taxon>Laurasiatheria</taxon>
        <taxon>Artiodactyla</taxon>
        <taxon>Ruminantia</taxon>
        <taxon>Pecora</taxon>
        <taxon>Bovidae</taxon>
        <taxon>Caprinae</taxon>
        <taxon>Ovis</taxon>
    </lineage>
</organism>
<dbReference type="GO" id="GO:0048018">
    <property type="term" value="F:receptor ligand activity"/>
    <property type="evidence" value="ECO:0007669"/>
    <property type="project" value="TreeGrafter"/>
</dbReference>
<dbReference type="PANTHER" id="PTHR31878">
    <property type="entry name" value="CHEMOKINE-LIKE PROTEIN TAFA-5-RELATED"/>
    <property type="match status" value="1"/>
</dbReference>
<dbReference type="InterPro" id="IPR020350">
    <property type="entry name" value="Chemokine-like_TAFA"/>
</dbReference>
<dbReference type="AlphaFoldDB" id="A0A836ALK9"/>
<feature type="region of interest" description="Disordered" evidence="3">
    <location>
        <begin position="120"/>
        <end position="186"/>
    </location>
</feature>
<dbReference type="GO" id="GO:0001664">
    <property type="term" value="F:G protein-coupled receptor binding"/>
    <property type="evidence" value="ECO:0007669"/>
    <property type="project" value="TreeGrafter"/>
</dbReference>
<dbReference type="EMBL" id="JAEMGP010000003">
    <property type="protein sequence ID" value="KAG5212823.1"/>
    <property type="molecule type" value="Genomic_DNA"/>
</dbReference>
<evidence type="ECO:0000313" key="6">
    <source>
        <dbReference type="Proteomes" id="UP000664991"/>
    </source>
</evidence>
<proteinExistence type="inferred from homology"/>
<evidence type="ECO:0000313" key="5">
    <source>
        <dbReference type="EMBL" id="KAG5212823.1"/>
    </source>
</evidence>
<evidence type="ECO:0000256" key="3">
    <source>
        <dbReference type="SAM" id="MobiDB-lite"/>
    </source>
</evidence>
<dbReference type="GO" id="GO:0007186">
    <property type="term" value="P:G protein-coupled receptor signaling pathway"/>
    <property type="evidence" value="ECO:0007669"/>
    <property type="project" value="TreeGrafter"/>
</dbReference>
<dbReference type="GO" id="GO:0005615">
    <property type="term" value="C:extracellular space"/>
    <property type="evidence" value="ECO:0007669"/>
    <property type="project" value="TreeGrafter"/>
</dbReference>
<gene>
    <name evidence="5" type="ORF">JEQ12_015252</name>
</gene>
<feature type="chain" id="PRO_5032289758" description="Protein FAM19A5" evidence="4">
    <location>
        <begin position="26"/>
        <end position="376"/>
    </location>
</feature>
<dbReference type="Pfam" id="PF12020">
    <property type="entry name" value="TAFA"/>
    <property type="match status" value="1"/>
</dbReference>
<comment type="caution">
    <text evidence="5">The sequence shown here is derived from an EMBL/GenBank/DDBJ whole genome shotgun (WGS) entry which is preliminary data.</text>
</comment>
<dbReference type="Proteomes" id="UP000664991">
    <property type="component" value="Unassembled WGS sequence"/>
</dbReference>
<dbReference type="InterPro" id="IPR040329">
    <property type="entry name" value="TAFA-5"/>
</dbReference>
<evidence type="ECO:0008006" key="7">
    <source>
        <dbReference type="Google" id="ProtNLM"/>
    </source>
</evidence>